<keyword evidence="5 14" id="KW-0808">Transferase</keyword>
<keyword evidence="6 14" id="KW-0548">Nucleotidyltransferase</keyword>
<comment type="catalytic activity">
    <reaction evidence="13 14">
        <text>FMN + ATP + H(+) = FAD + diphosphate</text>
        <dbReference type="Rhea" id="RHEA:17237"/>
        <dbReference type="ChEBI" id="CHEBI:15378"/>
        <dbReference type="ChEBI" id="CHEBI:30616"/>
        <dbReference type="ChEBI" id="CHEBI:33019"/>
        <dbReference type="ChEBI" id="CHEBI:57692"/>
        <dbReference type="ChEBI" id="CHEBI:58210"/>
        <dbReference type="EC" id="2.7.7.2"/>
    </reaction>
</comment>
<gene>
    <name evidence="16" type="primary">ribF</name>
    <name evidence="16" type="ORF">NCTC13149_00938</name>
</gene>
<dbReference type="Pfam" id="PF06574">
    <property type="entry name" value="FAD_syn"/>
    <property type="match status" value="1"/>
</dbReference>
<organism evidence="16 17">
    <name type="scientific">Peptoniphilus lacrimalis</name>
    <dbReference type="NCBI Taxonomy" id="33031"/>
    <lineage>
        <taxon>Bacteria</taxon>
        <taxon>Bacillati</taxon>
        <taxon>Bacillota</taxon>
        <taxon>Tissierellia</taxon>
        <taxon>Tissierellales</taxon>
        <taxon>Peptoniphilaceae</taxon>
        <taxon>Peptoniphilus</taxon>
    </lineage>
</organism>
<dbReference type="CDD" id="cd02064">
    <property type="entry name" value="FAD_synthetase_N"/>
    <property type="match status" value="1"/>
</dbReference>
<dbReference type="SMART" id="SM00904">
    <property type="entry name" value="Flavokinase"/>
    <property type="match status" value="1"/>
</dbReference>
<dbReference type="STRING" id="1122949.GCA_000378725_00681"/>
<evidence type="ECO:0000256" key="8">
    <source>
        <dbReference type="ARBA" id="ARBA00022777"/>
    </source>
</evidence>
<dbReference type="InterPro" id="IPR014729">
    <property type="entry name" value="Rossmann-like_a/b/a_fold"/>
</dbReference>
<dbReference type="Pfam" id="PF01687">
    <property type="entry name" value="Flavokinase"/>
    <property type="match status" value="1"/>
</dbReference>
<dbReference type="GO" id="GO:0008531">
    <property type="term" value="F:riboflavin kinase activity"/>
    <property type="evidence" value="ECO:0007669"/>
    <property type="project" value="UniProtKB-UniRule"/>
</dbReference>
<dbReference type="InterPro" id="IPR015865">
    <property type="entry name" value="Riboflavin_kinase_bac/euk"/>
</dbReference>
<dbReference type="UniPathway" id="UPA00276">
    <property type="reaction ID" value="UER00406"/>
</dbReference>
<dbReference type="SUPFAM" id="SSF52374">
    <property type="entry name" value="Nucleotidylyl transferase"/>
    <property type="match status" value="1"/>
</dbReference>
<dbReference type="InterPro" id="IPR015864">
    <property type="entry name" value="FAD_synthase"/>
</dbReference>
<protein>
    <recommendedName>
        <fullName evidence="14">Riboflavin biosynthesis protein</fullName>
    </recommendedName>
    <domain>
        <recommendedName>
            <fullName evidence="14">Riboflavin kinase</fullName>
            <ecNumber evidence="14">2.7.1.26</ecNumber>
        </recommendedName>
        <alternativeName>
            <fullName evidence="14">Flavokinase</fullName>
        </alternativeName>
    </domain>
    <domain>
        <recommendedName>
            <fullName evidence="14">FMN adenylyltransferase</fullName>
            <ecNumber evidence="14">2.7.7.2</ecNumber>
        </recommendedName>
        <alternativeName>
            <fullName evidence="14">FAD pyrophosphorylase</fullName>
        </alternativeName>
        <alternativeName>
            <fullName evidence="14">FAD synthase</fullName>
        </alternativeName>
    </domain>
</protein>
<evidence type="ECO:0000259" key="15">
    <source>
        <dbReference type="SMART" id="SM00904"/>
    </source>
</evidence>
<evidence type="ECO:0000256" key="5">
    <source>
        <dbReference type="ARBA" id="ARBA00022679"/>
    </source>
</evidence>
<name>A0A379C453_9FIRM</name>
<dbReference type="PANTHER" id="PTHR22749:SF6">
    <property type="entry name" value="RIBOFLAVIN KINASE"/>
    <property type="match status" value="1"/>
</dbReference>
<evidence type="ECO:0000256" key="2">
    <source>
        <dbReference type="ARBA" id="ARBA00005201"/>
    </source>
</evidence>
<dbReference type="Gene3D" id="3.40.50.620">
    <property type="entry name" value="HUPs"/>
    <property type="match status" value="1"/>
</dbReference>
<evidence type="ECO:0000256" key="14">
    <source>
        <dbReference type="PIRNR" id="PIRNR004491"/>
    </source>
</evidence>
<dbReference type="NCBIfam" id="TIGR00083">
    <property type="entry name" value="ribF"/>
    <property type="match status" value="1"/>
</dbReference>
<dbReference type="Proteomes" id="UP000255517">
    <property type="component" value="Unassembled WGS sequence"/>
</dbReference>
<keyword evidence="3 14" id="KW-0285">Flavoprotein</keyword>
<dbReference type="UniPathway" id="UPA00277">
    <property type="reaction ID" value="UER00407"/>
</dbReference>
<comment type="similarity">
    <text evidence="14">Belongs to the ribF family.</text>
</comment>
<evidence type="ECO:0000256" key="12">
    <source>
        <dbReference type="ARBA" id="ARBA00047880"/>
    </source>
</evidence>
<reference evidence="16 17" key="1">
    <citation type="submission" date="2018-06" db="EMBL/GenBank/DDBJ databases">
        <authorList>
            <consortium name="Pathogen Informatics"/>
            <person name="Doyle S."/>
        </authorList>
    </citation>
    <scope>NUCLEOTIDE SEQUENCE [LARGE SCALE GENOMIC DNA]</scope>
    <source>
        <strain evidence="16 17">NCTC13149</strain>
    </source>
</reference>
<evidence type="ECO:0000256" key="1">
    <source>
        <dbReference type="ARBA" id="ARBA00004726"/>
    </source>
</evidence>
<evidence type="ECO:0000256" key="3">
    <source>
        <dbReference type="ARBA" id="ARBA00022630"/>
    </source>
</evidence>
<dbReference type="AlphaFoldDB" id="A0A379C453"/>
<keyword evidence="4 14" id="KW-0288">FMN</keyword>
<dbReference type="Gene3D" id="2.40.30.30">
    <property type="entry name" value="Riboflavin kinase-like"/>
    <property type="match status" value="1"/>
</dbReference>
<dbReference type="RefSeq" id="WP_019034567.1">
    <property type="nucleotide sequence ID" value="NZ_UGSZ01000001.1"/>
</dbReference>
<comment type="pathway">
    <text evidence="2 14">Cofactor biosynthesis; FMN biosynthesis; FMN from riboflavin (ATP route): step 1/1.</text>
</comment>
<dbReference type="EMBL" id="UGSZ01000001">
    <property type="protein sequence ID" value="SUB57122.1"/>
    <property type="molecule type" value="Genomic_DNA"/>
</dbReference>
<evidence type="ECO:0000256" key="7">
    <source>
        <dbReference type="ARBA" id="ARBA00022741"/>
    </source>
</evidence>
<keyword evidence="11" id="KW-0511">Multifunctional enzyme</keyword>
<dbReference type="GO" id="GO:0009231">
    <property type="term" value="P:riboflavin biosynthetic process"/>
    <property type="evidence" value="ECO:0007669"/>
    <property type="project" value="InterPro"/>
</dbReference>
<dbReference type="FunFam" id="3.40.50.620:FF:000021">
    <property type="entry name" value="Riboflavin biosynthesis protein"/>
    <property type="match status" value="1"/>
</dbReference>
<proteinExistence type="inferred from homology"/>
<keyword evidence="10 14" id="KW-0067">ATP-binding</keyword>
<dbReference type="InterPro" id="IPR002606">
    <property type="entry name" value="Riboflavin_kinase_bac"/>
</dbReference>
<dbReference type="InterPro" id="IPR023465">
    <property type="entry name" value="Riboflavin_kinase_dom_sf"/>
</dbReference>
<dbReference type="SUPFAM" id="SSF82114">
    <property type="entry name" value="Riboflavin kinase-like"/>
    <property type="match status" value="1"/>
</dbReference>
<comment type="pathway">
    <text evidence="1 14">Cofactor biosynthesis; FAD biosynthesis; FAD from FMN: step 1/1.</text>
</comment>
<evidence type="ECO:0000313" key="17">
    <source>
        <dbReference type="Proteomes" id="UP000255517"/>
    </source>
</evidence>
<evidence type="ECO:0000256" key="10">
    <source>
        <dbReference type="ARBA" id="ARBA00022840"/>
    </source>
</evidence>
<evidence type="ECO:0000256" key="13">
    <source>
        <dbReference type="ARBA" id="ARBA00049494"/>
    </source>
</evidence>
<dbReference type="GO" id="GO:0005524">
    <property type="term" value="F:ATP binding"/>
    <property type="evidence" value="ECO:0007669"/>
    <property type="project" value="UniProtKB-UniRule"/>
</dbReference>
<keyword evidence="8 14" id="KW-0418">Kinase</keyword>
<comment type="catalytic activity">
    <reaction evidence="12 14">
        <text>riboflavin + ATP = FMN + ADP + H(+)</text>
        <dbReference type="Rhea" id="RHEA:14357"/>
        <dbReference type="ChEBI" id="CHEBI:15378"/>
        <dbReference type="ChEBI" id="CHEBI:30616"/>
        <dbReference type="ChEBI" id="CHEBI:57986"/>
        <dbReference type="ChEBI" id="CHEBI:58210"/>
        <dbReference type="ChEBI" id="CHEBI:456216"/>
        <dbReference type="EC" id="2.7.1.26"/>
    </reaction>
</comment>
<sequence length="302" mass="34530">MIVIDIDLNYVAEKNSIIALGNFDGVHKGHRKLLESTVKIAKEKKLKSAVLGFKSHSSNMYSENKKKILTTNTSKFKIFSDLGIDIVYLIDFSKEFMSMSPMEFLKDFLQEKLKVKGLVVGYDYTFAYKKAGDVNYLKEHSYLFNWLDIIEEQTWQGQAISSSLIRKLISEGKIKEANFLLDSNFTVMGKVIHNKGLGQKMGYPTANLELCDNYIIPRYGVYDTDIIVDGKKYKAATSVGTNPTVEDDGIKIEAHILNFNDNIYGKTVELIFLDFIRPELVFKNIDELFKQINLDVKKVQER</sequence>
<keyword evidence="7 14" id="KW-0547">Nucleotide-binding</keyword>
<accession>A0A379C453</accession>
<dbReference type="PANTHER" id="PTHR22749">
    <property type="entry name" value="RIBOFLAVIN KINASE/FMN ADENYLYLTRANSFERASE"/>
    <property type="match status" value="1"/>
</dbReference>
<dbReference type="NCBIfam" id="NF004162">
    <property type="entry name" value="PRK05627.1-5"/>
    <property type="match status" value="1"/>
</dbReference>
<dbReference type="EC" id="2.7.7.2" evidence="14"/>
<dbReference type="GO" id="GO:0003919">
    <property type="term" value="F:FMN adenylyltransferase activity"/>
    <property type="evidence" value="ECO:0007669"/>
    <property type="project" value="UniProtKB-UniRule"/>
</dbReference>
<keyword evidence="9 14" id="KW-0274">FAD</keyword>
<dbReference type="GO" id="GO:0006747">
    <property type="term" value="P:FAD biosynthetic process"/>
    <property type="evidence" value="ECO:0007669"/>
    <property type="project" value="UniProtKB-UniRule"/>
</dbReference>
<dbReference type="GO" id="GO:0009398">
    <property type="term" value="P:FMN biosynthetic process"/>
    <property type="evidence" value="ECO:0007669"/>
    <property type="project" value="UniProtKB-UniRule"/>
</dbReference>
<feature type="domain" description="Riboflavin kinase" evidence="15">
    <location>
        <begin position="180"/>
        <end position="301"/>
    </location>
</feature>
<evidence type="ECO:0000313" key="16">
    <source>
        <dbReference type="EMBL" id="SUB57122.1"/>
    </source>
</evidence>
<dbReference type="EC" id="2.7.1.26" evidence="14"/>
<evidence type="ECO:0000256" key="4">
    <source>
        <dbReference type="ARBA" id="ARBA00022643"/>
    </source>
</evidence>
<dbReference type="PIRSF" id="PIRSF004491">
    <property type="entry name" value="FAD_Synth"/>
    <property type="match status" value="1"/>
</dbReference>
<evidence type="ECO:0000256" key="6">
    <source>
        <dbReference type="ARBA" id="ARBA00022695"/>
    </source>
</evidence>
<dbReference type="InterPro" id="IPR023468">
    <property type="entry name" value="Riboflavin_kinase"/>
</dbReference>
<evidence type="ECO:0000256" key="11">
    <source>
        <dbReference type="ARBA" id="ARBA00023268"/>
    </source>
</evidence>
<evidence type="ECO:0000256" key="9">
    <source>
        <dbReference type="ARBA" id="ARBA00022827"/>
    </source>
</evidence>
<dbReference type="OrthoDB" id="9803667at2"/>